<dbReference type="EMBL" id="JADIMW010000081">
    <property type="protein sequence ID" value="MBO8438776.1"/>
    <property type="molecule type" value="Genomic_DNA"/>
</dbReference>
<reference evidence="1" key="1">
    <citation type="submission" date="2020-10" db="EMBL/GenBank/DDBJ databases">
        <authorList>
            <person name="Gilroy R."/>
        </authorList>
    </citation>
    <scope>NUCLEOTIDE SEQUENCE</scope>
    <source>
        <strain evidence="1">G3-4614</strain>
    </source>
</reference>
<dbReference type="AlphaFoldDB" id="A0A9D9E3Q4"/>
<sequence length="64" mass="7599">MSFIYHPDTGKCYYDITVSEYHYLFDGTAIRDYADSELSLLIREYLERKHFSSEEIGKIQVQVI</sequence>
<dbReference type="Proteomes" id="UP000823636">
    <property type="component" value="Unassembled WGS sequence"/>
</dbReference>
<accession>A0A9D9E3Q4</accession>
<name>A0A9D9E3Q4_9BACT</name>
<evidence type="ECO:0000313" key="2">
    <source>
        <dbReference type="Proteomes" id="UP000823636"/>
    </source>
</evidence>
<gene>
    <name evidence="1" type="ORF">IAC54_07770</name>
</gene>
<evidence type="ECO:0000313" key="1">
    <source>
        <dbReference type="EMBL" id="MBO8438776.1"/>
    </source>
</evidence>
<protein>
    <submittedName>
        <fullName evidence="1">Uncharacterized protein</fullName>
    </submittedName>
</protein>
<proteinExistence type="predicted"/>
<organism evidence="1 2">
    <name type="scientific">Candidatus Caccoplasma merdipullorum</name>
    <dbReference type="NCBI Taxonomy" id="2840718"/>
    <lineage>
        <taxon>Bacteria</taxon>
        <taxon>Pseudomonadati</taxon>
        <taxon>Bacteroidota</taxon>
        <taxon>Bacteroidia</taxon>
        <taxon>Bacteroidales</taxon>
        <taxon>Bacteroidaceae</taxon>
        <taxon>Bacteroidaceae incertae sedis</taxon>
        <taxon>Candidatus Caccoplasma</taxon>
    </lineage>
</organism>
<comment type="caution">
    <text evidence="1">The sequence shown here is derived from an EMBL/GenBank/DDBJ whole genome shotgun (WGS) entry which is preliminary data.</text>
</comment>
<reference evidence="1" key="2">
    <citation type="journal article" date="2021" name="PeerJ">
        <title>Extensive microbial diversity within the chicken gut microbiome revealed by metagenomics and culture.</title>
        <authorList>
            <person name="Gilroy R."/>
            <person name="Ravi A."/>
            <person name="Getino M."/>
            <person name="Pursley I."/>
            <person name="Horton D.L."/>
            <person name="Alikhan N.F."/>
            <person name="Baker D."/>
            <person name="Gharbi K."/>
            <person name="Hall N."/>
            <person name="Watson M."/>
            <person name="Adriaenssens E.M."/>
            <person name="Foster-Nyarko E."/>
            <person name="Jarju S."/>
            <person name="Secka A."/>
            <person name="Antonio M."/>
            <person name="Oren A."/>
            <person name="Chaudhuri R.R."/>
            <person name="La Ragione R."/>
            <person name="Hildebrand F."/>
            <person name="Pallen M.J."/>
        </authorList>
    </citation>
    <scope>NUCLEOTIDE SEQUENCE</scope>
    <source>
        <strain evidence="1">G3-4614</strain>
    </source>
</reference>